<dbReference type="GO" id="GO:0004674">
    <property type="term" value="F:protein serine/threonine kinase activity"/>
    <property type="evidence" value="ECO:0007669"/>
    <property type="project" value="UniProtKB-EC"/>
</dbReference>
<dbReference type="InterPro" id="IPR011009">
    <property type="entry name" value="Kinase-like_dom_sf"/>
</dbReference>
<dbReference type="InterPro" id="IPR017441">
    <property type="entry name" value="Protein_kinase_ATP_BS"/>
</dbReference>
<proteinExistence type="predicted"/>
<evidence type="ECO:0000313" key="5">
    <source>
        <dbReference type="EMBL" id="QHU00425.1"/>
    </source>
</evidence>
<dbReference type="PANTHER" id="PTHR11909">
    <property type="entry name" value="CASEIN KINASE-RELATED"/>
    <property type="match status" value="1"/>
</dbReference>
<dbReference type="InterPro" id="IPR050235">
    <property type="entry name" value="CK1_Ser-Thr_kinase"/>
</dbReference>
<sequence length="297" mass="34900">MNNNEFIINKQYSLVKKIGQGSFGDVYLGKDKHTGTIIAVKREHLDKKHILKHEYEIYSDIKALESPAKPRLPYIHWFGIYDKYSVMVMEYLGNSLEFYFNYHCHGRFNPKTTIMLGIQMLDQLASLHRCGYIHRDIKPENFLMGFGNNNRNVYLIDLGLAKKYKIKAHIKEIIGKNLVGTARYCSINCHKGIESSRRDDLESLGYLLVYFAKGELPWQGLKSNIKAEKYKLIGQKKEDTSIAELCTGVPFPITPYLTYVRSLKFKEKPNYYYLRELFTNWFKEQGFVYDYYDWDIL</sequence>
<evidence type="ECO:0000256" key="2">
    <source>
        <dbReference type="ARBA" id="ARBA00022741"/>
    </source>
</evidence>
<dbReference type="Gene3D" id="1.10.510.10">
    <property type="entry name" value="Transferase(Phosphotransferase) domain 1"/>
    <property type="match status" value="1"/>
</dbReference>
<evidence type="ECO:0000259" key="4">
    <source>
        <dbReference type="PROSITE" id="PS50011"/>
    </source>
</evidence>
<evidence type="ECO:0000256" key="3">
    <source>
        <dbReference type="ARBA" id="ARBA00022840"/>
    </source>
</evidence>
<dbReference type="PROSITE" id="PS50011">
    <property type="entry name" value="PROTEIN_KINASE_DOM"/>
    <property type="match status" value="1"/>
</dbReference>
<name>A0A6C0J405_9ZZZZ</name>
<evidence type="ECO:0000256" key="1">
    <source>
        <dbReference type="ARBA" id="ARBA00012513"/>
    </source>
</evidence>
<keyword evidence="3" id="KW-0067">ATP-binding</keyword>
<dbReference type="SMART" id="SM00220">
    <property type="entry name" value="S_TKc"/>
    <property type="match status" value="1"/>
</dbReference>
<feature type="domain" description="Protein kinase" evidence="4">
    <location>
        <begin position="12"/>
        <end position="282"/>
    </location>
</feature>
<dbReference type="AlphaFoldDB" id="A0A6C0J405"/>
<dbReference type="PROSITE" id="PS00107">
    <property type="entry name" value="PROTEIN_KINASE_ATP"/>
    <property type="match status" value="1"/>
</dbReference>
<accession>A0A6C0J405</accession>
<dbReference type="CDD" id="cd14016">
    <property type="entry name" value="STKc_CK1"/>
    <property type="match status" value="1"/>
</dbReference>
<dbReference type="EC" id="2.7.11.1" evidence="1"/>
<protein>
    <recommendedName>
        <fullName evidence="1">non-specific serine/threonine protein kinase</fullName>
        <ecNumber evidence="1">2.7.11.1</ecNumber>
    </recommendedName>
</protein>
<reference evidence="5" key="1">
    <citation type="journal article" date="2020" name="Nature">
        <title>Giant virus diversity and host interactions through global metagenomics.</title>
        <authorList>
            <person name="Schulz F."/>
            <person name="Roux S."/>
            <person name="Paez-Espino D."/>
            <person name="Jungbluth S."/>
            <person name="Walsh D.A."/>
            <person name="Denef V.J."/>
            <person name="McMahon K.D."/>
            <person name="Konstantinidis K.T."/>
            <person name="Eloe-Fadrosh E.A."/>
            <person name="Kyrpides N.C."/>
            <person name="Woyke T."/>
        </authorList>
    </citation>
    <scope>NUCLEOTIDE SEQUENCE</scope>
    <source>
        <strain evidence="5">GVMAG-M-3300025860-20</strain>
    </source>
</reference>
<dbReference type="EMBL" id="MN740327">
    <property type="protein sequence ID" value="QHU00425.1"/>
    <property type="molecule type" value="Genomic_DNA"/>
</dbReference>
<dbReference type="GO" id="GO:0005524">
    <property type="term" value="F:ATP binding"/>
    <property type="evidence" value="ECO:0007669"/>
    <property type="project" value="UniProtKB-KW"/>
</dbReference>
<dbReference type="SUPFAM" id="SSF56112">
    <property type="entry name" value="Protein kinase-like (PK-like)"/>
    <property type="match status" value="1"/>
</dbReference>
<keyword evidence="2" id="KW-0547">Nucleotide-binding</keyword>
<dbReference type="InterPro" id="IPR008271">
    <property type="entry name" value="Ser/Thr_kinase_AS"/>
</dbReference>
<dbReference type="Pfam" id="PF00069">
    <property type="entry name" value="Pkinase"/>
    <property type="match status" value="1"/>
</dbReference>
<dbReference type="InterPro" id="IPR000719">
    <property type="entry name" value="Prot_kinase_dom"/>
</dbReference>
<organism evidence="5">
    <name type="scientific">viral metagenome</name>
    <dbReference type="NCBI Taxonomy" id="1070528"/>
    <lineage>
        <taxon>unclassified sequences</taxon>
        <taxon>metagenomes</taxon>
        <taxon>organismal metagenomes</taxon>
    </lineage>
</organism>
<dbReference type="PROSITE" id="PS00108">
    <property type="entry name" value="PROTEIN_KINASE_ST"/>
    <property type="match status" value="1"/>
</dbReference>